<dbReference type="Pfam" id="PF00274">
    <property type="entry name" value="Glycolytic"/>
    <property type="match status" value="1"/>
</dbReference>
<evidence type="ECO:0000256" key="2">
    <source>
        <dbReference type="ARBA" id="ARBA00004714"/>
    </source>
</evidence>
<dbReference type="AlphaFoldDB" id="A0A565ASJ5"/>
<evidence type="ECO:0000256" key="1">
    <source>
        <dbReference type="ARBA" id="ARBA00000441"/>
    </source>
</evidence>
<accession>A0A565ASJ5</accession>
<sequence length="118" mass="13359">MIFAANEYNWHIKFNSHGYGLTKQPLHQALSPDQVASYTLKLLGNRVPPTESWQVLSFTFLSGGQSDLEAIVNMNAMNQGLNSWHVSFSYAHVLHNTFLKTWGGREENVNVIRAKAIR</sequence>
<comment type="similarity">
    <text evidence="3">Belongs to the class I fructose-bisphosphate aldolase family.</text>
</comment>
<keyword evidence="8" id="KW-1185">Reference proteome</keyword>
<name>A0A565ASJ5_9BRAS</name>
<evidence type="ECO:0000313" key="7">
    <source>
        <dbReference type="EMBL" id="VVA92361.1"/>
    </source>
</evidence>
<organism evidence="7 8">
    <name type="scientific">Arabis nemorensis</name>
    <dbReference type="NCBI Taxonomy" id="586526"/>
    <lineage>
        <taxon>Eukaryota</taxon>
        <taxon>Viridiplantae</taxon>
        <taxon>Streptophyta</taxon>
        <taxon>Embryophyta</taxon>
        <taxon>Tracheophyta</taxon>
        <taxon>Spermatophyta</taxon>
        <taxon>Magnoliopsida</taxon>
        <taxon>eudicotyledons</taxon>
        <taxon>Gunneridae</taxon>
        <taxon>Pentapetalae</taxon>
        <taxon>rosids</taxon>
        <taxon>malvids</taxon>
        <taxon>Brassicales</taxon>
        <taxon>Brassicaceae</taxon>
        <taxon>Arabideae</taxon>
        <taxon>Arabis</taxon>
    </lineage>
</organism>
<evidence type="ECO:0000256" key="5">
    <source>
        <dbReference type="ARBA" id="ARBA00023152"/>
    </source>
</evidence>
<comment type="catalytic activity">
    <reaction evidence="1">
        <text>beta-D-fructose 1,6-bisphosphate = D-glyceraldehyde 3-phosphate + dihydroxyacetone phosphate</text>
        <dbReference type="Rhea" id="RHEA:14729"/>
        <dbReference type="ChEBI" id="CHEBI:32966"/>
        <dbReference type="ChEBI" id="CHEBI:57642"/>
        <dbReference type="ChEBI" id="CHEBI:59776"/>
        <dbReference type="EC" id="4.1.2.13"/>
    </reaction>
</comment>
<keyword evidence="5" id="KW-0324">Glycolysis</keyword>
<dbReference type="EC" id="4.1.2.13" evidence="4"/>
<comment type="pathway">
    <text evidence="2">Carbohydrate degradation; glycolysis; D-glyceraldehyde 3-phosphate and glycerone phosphate from D-glucose: step 4/4.</text>
</comment>
<proteinExistence type="inferred from homology"/>
<dbReference type="OrthoDB" id="36455at2759"/>
<gene>
    <name evidence="7" type="ORF">ANE_LOCUS2806</name>
</gene>
<dbReference type="Proteomes" id="UP000489600">
    <property type="component" value="Unassembled WGS sequence"/>
</dbReference>
<reference evidence="7" key="1">
    <citation type="submission" date="2019-07" db="EMBL/GenBank/DDBJ databases">
        <authorList>
            <person name="Dittberner H."/>
        </authorList>
    </citation>
    <scope>NUCLEOTIDE SEQUENCE [LARGE SCALE GENOMIC DNA]</scope>
</reference>
<dbReference type="Gene3D" id="3.20.20.70">
    <property type="entry name" value="Aldolase class I"/>
    <property type="match status" value="1"/>
</dbReference>
<dbReference type="InterPro" id="IPR000741">
    <property type="entry name" value="FBA_I"/>
</dbReference>
<evidence type="ECO:0000313" key="8">
    <source>
        <dbReference type="Proteomes" id="UP000489600"/>
    </source>
</evidence>
<comment type="caution">
    <text evidence="7">The sequence shown here is derived from an EMBL/GenBank/DDBJ whole genome shotgun (WGS) entry which is preliminary data.</text>
</comment>
<evidence type="ECO:0000256" key="6">
    <source>
        <dbReference type="ARBA" id="ARBA00023239"/>
    </source>
</evidence>
<protein>
    <recommendedName>
        <fullName evidence="4">fructose-bisphosphate aldolase</fullName>
        <ecNumber evidence="4">4.1.2.13</ecNumber>
    </recommendedName>
</protein>
<keyword evidence="6" id="KW-0456">Lyase</keyword>
<dbReference type="SUPFAM" id="SSF51569">
    <property type="entry name" value="Aldolase"/>
    <property type="match status" value="1"/>
</dbReference>
<dbReference type="PANTHER" id="PTHR11627">
    <property type="entry name" value="FRUCTOSE-BISPHOSPHATE ALDOLASE"/>
    <property type="match status" value="1"/>
</dbReference>
<evidence type="ECO:0000256" key="4">
    <source>
        <dbReference type="ARBA" id="ARBA00013068"/>
    </source>
</evidence>
<dbReference type="EMBL" id="CABITT030000001">
    <property type="protein sequence ID" value="VVA92361.1"/>
    <property type="molecule type" value="Genomic_DNA"/>
</dbReference>
<dbReference type="UniPathway" id="UPA00109">
    <property type="reaction ID" value="UER00183"/>
</dbReference>
<evidence type="ECO:0000256" key="3">
    <source>
        <dbReference type="ARBA" id="ARBA00010387"/>
    </source>
</evidence>
<dbReference type="GO" id="GO:0006096">
    <property type="term" value="P:glycolytic process"/>
    <property type="evidence" value="ECO:0007669"/>
    <property type="project" value="UniProtKB-UniPathway"/>
</dbReference>
<dbReference type="InterPro" id="IPR013785">
    <property type="entry name" value="Aldolase_TIM"/>
</dbReference>
<dbReference type="GO" id="GO:0004332">
    <property type="term" value="F:fructose-bisphosphate aldolase activity"/>
    <property type="evidence" value="ECO:0007669"/>
    <property type="project" value="UniProtKB-EC"/>
</dbReference>